<dbReference type="AlphaFoldDB" id="E2BMA1"/>
<gene>
    <name evidence="1" type="ORF">EAI_06018</name>
</gene>
<name>E2BMA1_HARSA</name>
<dbReference type="Gene3D" id="3.30.420.10">
    <property type="entry name" value="Ribonuclease H-like superfamily/Ribonuclease H"/>
    <property type="match status" value="1"/>
</dbReference>
<feature type="non-terminal residue" evidence="1">
    <location>
        <position position="115"/>
    </location>
</feature>
<dbReference type="GO" id="GO:0032259">
    <property type="term" value="P:methylation"/>
    <property type="evidence" value="ECO:0007669"/>
    <property type="project" value="UniProtKB-KW"/>
</dbReference>
<sequence>RIRRVRPEYREPGSWFLLHDNAPSHKAMVREFLTKKGIIVIDHPPYSSDLAPCDFWLFLKLKLPMKGNRFDTIPVIQKTSTAILKAIPADEYKKCFEKFVERFQRCIDSEGDYFE</sequence>
<dbReference type="GO" id="GO:0003676">
    <property type="term" value="F:nucleic acid binding"/>
    <property type="evidence" value="ECO:0007669"/>
    <property type="project" value="InterPro"/>
</dbReference>
<dbReference type="PANTHER" id="PTHR46060:SF1">
    <property type="entry name" value="MARINER MOS1 TRANSPOSASE-LIKE PROTEIN"/>
    <property type="match status" value="1"/>
</dbReference>
<dbReference type="OMA" id="HHASAKA"/>
<dbReference type="PANTHER" id="PTHR46060">
    <property type="entry name" value="MARINER MOS1 TRANSPOSASE-LIKE PROTEIN"/>
    <property type="match status" value="1"/>
</dbReference>
<reference evidence="1 2" key="1">
    <citation type="journal article" date="2010" name="Science">
        <title>Genomic comparison of the ants Camponotus floridanus and Harpegnathos saltator.</title>
        <authorList>
            <person name="Bonasio R."/>
            <person name="Zhang G."/>
            <person name="Ye C."/>
            <person name="Mutti N.S."/>
            <person name="Fang X."/>
            <person name="Qin N."/>
            <person name="Donahue G."/>
            <person name="Yang P."/>
            <person name="Li Q."/>
            <person name="Li C."/>
            <person name="Zhang P."/>
            <person name="Huang Z."/>
            <person name="Berger S.L."/>
            <person name="Reinberg D."/>
            <person name="Wang J."/>
            <person name="Liebig J."/>
        </authorList>
    </citation>
    <scope>NUCLEOTIDE SEQUENCE [LARGE SCALE GENOMIC DNA]</scope>
    <source>
        <strain evidence="1 2">R22 G/1</strain>
    </source>
</reference>
<dbReference type="InterPro" id="IPR052709">
    <property type="entry name" value="Transposase-MT_Hybrid"/>
</dbReference>
<evidence type="ECO:0000313" key="2">
    <source>
        <dbReference type="Proteomes" id="UP000008237"/>
    </source>
</evidence>
<dbReference type="GO" id="GO:0008168">
    <property type="term" value="F:methyltransferase activity"/>
    <property type="evidence" value="ECO:0007669"/>
    <property type="project" value="UniProtKB-KW"/>
</dbReference>
<keyword evidence="1" id="KW-0489">Methyltransferase</keyword>
<protein>
    <submittedName>
        <fullName evidence="1">Histone-lysine N-methyltransferase SETMAR</fullName>
    </submittedName>
</protein>
<proteinExistence type="predicted"/>
<dbReference type="Proteomes" id="UP000008237">
    <property type="component" value="Unassembled WGS sequence"/>
</dbReference>
<dbReference type="EMBL" id="GL449158">
    <property type="protein sequence ID" value="EFN83227.1"/>
    <property type="molecule type" value="Genomic_DNA"/>
</dbReference>
<organism evidence="2">
    <name type="scientific">Harpegnathos saltator</name>
    <name type="common">Jerdon's jumping ant</name>
    <dbReference type="NCBI Taxonomy" id="610380"/>
    <lineage>
        <taxon>Eukaryota</taxon>
        <taxon>Metazoa</taxon>
        <taxon>Ecdysozoa</taxon>
        <taxon>Arthropoda</taxon>
        <taxon>Hexapoda</taxon>
        <taxon>Insecta</taxon>
        <taxon>Pterygota</taxon>
        <taxon>Neoptera</taxon>
        <taxon>Endopterygota</taxon>
        <taxon>Hymenoptera</taxon>
        <taxon>Apocrita</taxon>
        <taxon>Aculeata</taxon>
        <taxon>Formicoidea</taxon>
        <taxon>Formicidae</taxon>
        <taxon>Ponerinae</taxon>
        <taxon>Ponerini</taxon>
        <taxon>Harpegnathos</taxon>
    </lineage>
</organism>
<feature type="non-terminal residue" evidence="1">
    <location>
        <position position="1"/>
    </location>
</feature>
<keyword evidence="1" id="KW-0808">Transferase</keyword>
<evidence type="ECO:0000313" key="1">
    <source>
        <dbReference type="EMBL" id="EFN83227.1"/>
    </source>
</evidence>
<dbReference type="InParanoid" id="E2BMA1"/>
<keyword evidence="2" id="KW-1185">Reference proteome</keyword>
<dbReference type="OrthoDB" id="10033972at2759"/>
<dbReference type="InterPro" id="IPR036397">
    <property type="entry name" value="RNaseH_sf"/>
</dbReference>
<accession>E2BMA1</accession>